<dbReference type="SUPFAM" id="SSF53756">
    <property type="entry name" value="UDP-Glycosyltransferase/glycogen phosphorylase"/>
    <property type="match status" value="1"/>
</dbReference>
<dbReference type="PROSITE" id="PS50005">
    <property type="entry name" value="TPR"/>
    <property type="match status" value="3"/>
</dbReference>
<dbReference type="InterPro" id="IPR019734">
    <property type="entry name" value="TPR_rpt"/>
</dbReference>
<evidence type="ECO:0000256" key="1">
    <source>
        <dbReference type="PROSITE-ProRule" id="PRU00339"/>
    </source>
</evidence>
<dbReference type="PANTHER" id="PTHR12558">
    <property type="entry name" value="CELL DIVISION CYCLE 16,23,27"/>
    <property type="match status" value="1"/>
</dbReference>
<dbReference type="SMART" id="SM00028">
    <property type="entry name" value="TPR"/>
    <property type="match status" value="6"/>
</dbReference>
<dbReference type="AlphaFoldDB" id="A0A2S3V1I3"/>
<name>A0A2S3V1I3_9HYPH</name>
<dbReference type="Proteomes" id="UP000236959">
    <property type="component" value="Unassembled WGS sequence"/>
</dbReference>
<reference evidence="2 3" key="1">
    <citation type="submission" date="2018-01" db="EMBL/GenBank/DDBJ databases">
        <title>Genomic Encyclopedia of Archaeal and Bacterial Type Strains, Phase II (KMG-II): from individual species to whole genera.</title>
        <authorList>
            <person name="Goeker M."/>
        </authorList>
    </citation>
    <scope>NUCLEOTIDE SEQUENCE [LARGE SCALE GENOMIC DNA]</scope>
    <source>
        <strain evidence="2 3">DSM 17023</strain>
    </source>
</reference>
<dbReference type="InterPro" id="IPR011990">
    <property type="entry name" value="TPR-like_helical_dom_sf"/>
</dbReference>
<dbReference type="Pfam" id="PF13181">
    <property type="entry name" value="TPR_8"/>
    <property type="match status" value="2"/>
</dbReference>
<evidence type="ECO:0000313" key="2">
    <source>
        <dbReference type="EMBL" id="POF33775.1"/>
    </source>
</evidence>
<dbReference type="OrthoDB" id="6193797at2"/>
<comment type="caution">
    <text evidence="2">The sequence shown here is derived from an EMBL/GenBank/DDBJ whole genome shotgun (WGS) entry which is preliminary data.</text>
</comment>
<dbReference type="PANTHER" id="PTHR12558:SF13">
    <property type="entry name" value="CELL DIVISION CYCLE PROTEIN 27 HOMOLOG"/>
    <property type="match status" value="1"/>
</dbReference>
<proteinExistence type="predicted"/>
<keyword evidence="3" id="KW-1185">Reference proteome</keyword>
<gene>
    <name evidence="2" type="ORF">CLV41_101224</name>
</gene>
<feature type="repeat" description="TPR" evidence="1">
    <location>
        <begin position="106"/>
        <end position="139"/>
    </location>
</feature>
<sequence length="616" mass="66995">MASVNELLQAAGNLLDEGEVESALELTRQAGAKAPNSARVAKAHGACLIANGDFENAANCFELALSIDPDDTAACHDLGVANQATGNRETARLHFERALTLNPENMSTHEALAAILVEDGEFDDAIRHLQIALNANPEDANTIANFAAILMRVGALYDARVHFEKAYGIAPDNPNITVPLIHILQELGELGEAHMLAEKLYLRRPRDPVALAPFASALAQTGDLDQARRHAETCLKLAPDFVPALDAFALVTAYQGEPELGIARLSEALKKARSNPHLYLSMAAALLRIGRFDQAVAMAGEALKDGTARASAYLLLRQCLSVSGNLEQMVELSRELASDQALGGAKELLKGDLVIPFETKPLEAVLLSRFASRPYRVNGEVAANVSAPEPLLPLLKRMPLAGELRQIQAEDLAKASVNEDAHFITQLALNQRLLTYSPDKFQPYLFGDPQNDDFWRGSLAPLKPPFAGVVWSKYPPAARLQDIDVALADWPGTIVSLVWDDQRMELEGNRRIIDAGRHLASLEALVDLIGKMDLVVGTDSLALHIAGAMGVPGAALVTQEKSWYWYHREGKSFWYPSFQVVERLWQETDEAYRDRVSKVASTCLKDAGPVENSASA</sequence>
<feature type="repeat" description="TPR" evidence="1">
    <location>
        <begin position="38"/>
        <end position="71"/>
    </location>
</feature>
<keyword evidence="1" id="KW-0802">TPR repeat</keyword>
<dbReference type="SUPFAM" id="SSF48452">
    <property type="entry name" value="TPR-like"/>
    <property type="match status" value="2"/>
</dbReference>
<dbReference type="EMBL" id="PPCN01000001">
    <property type="protein sequence ID" value="POF33775.1"/>
    <property type="molecule type" value="Genomic_DNA"/>
</dbReference>
<organism evidence="2 3">
    <name type="scientific">Roseibium marinum</name>
    <dbReference type="NCBI Taxonomy" id="281252"/>
    <lineage>
        <taxon>Bacteria</taxon>
        <taxon>Pseudomonadati</taxon>
        <taxon>Pseudomonadota</taxon>
        <taxon>Alphaproteobacteria</taxon>
        <taxon>Hyphomicrobiales</taxon>
        <taxon>Stappiaceae</taxon>
        <taxon>Roseibium</taxon>
    </lineage>
</organism>
<dbReference type="Gene3D" id="1.25.40.10">
    <property type="entry name" value="Tetratricopeptide repeat domain"/>
    <property type="match status" value="2"/>
</dbReference>
<feature type="repeat" description="TPR" evidence="1">
    <location>
        <begin position="72"/>
        <end position="105"/>
    </location>
</feature>
<evidence type="ECO:0000313" key="3">
    <source>
        <dbReference type="Proteomes" id="UP000236959"/>
    </source>
</evidence>
<dbReference type="Pfam" id="PF13429">
    <property type="entry name" value="TPR_15"/>
    <property type="match status" value="1"/>
</dbReference>
<accession>A0A2S3V1I3</accession>
<protein>
    <submittedName>
        <fullName evidence="2">Tfp pilus assembly protein PilF</fullName>
    </submittedName>
</protein>
<dbReference type="RefSeq" id="WP_103220439.1">
    <property type="nucleotide sequence ID" value="NZ_PPCN01000001.1"/>
</dbReference>
<dbReference type="Gene3D" id="3.40.50.2000">
    <property type="entry name" value="Glycogen Phosphorylase B"/>
    <property type="match status" value="1"/>
</dbReference>